<evidence type="ECO:0000256" key="2">
    <source>
        <dbReference type="ARBA" id="ARBA00022475"/>
    </source>
</evidence>
<sequence>MNCISNLARKNLKFSKTKNILVIITIALATCLITASGIVIYSIQNMVIASTEEQSGNYHGIYKNVNDRQIEILKNNIKIESAGEYIPFESVKRKNSNYPDISLIYADFKAADMTNIKLEKGRLPQKSTEIALEKWVLEKLDVKSALGETIHIEYGNTSSAADFVLSGILKDSTMHKQQNVSTGLVSKKFVYENLPNVKKDCFVRIKNHRDVEKNITDIGHSIGIKDKNIIKNSMYIDASGGDPMMLAAFAVIAVIVVLTTVVVIYNIFYISVIERIKQFGLLAAVGATRKQIRKIIFREGLLLSAVGIPLGIIFAHIAAFMIGYLFSQISNIRMKSSPYIVIVCVFISLAAVALSLIKPGRLSSKISPVESMKYSGVKISSSKKERASLKKISIAKIARLNLWRNKKRTIMTMLSLTMSGVLFIIMCSVLKSMNVDNMVKHDFKYEFDLSVTNTYGSPLNKKLIDDIKSMDGVKNVYIKKNTLNVFVDNARSILYGYDDYMLNRLNKYLIRGNISSENLKNRDEVLIVGRKNEDGSVTCKYKVGDKIPISIRAEDSSANLREVMNKEFTVAGILSDNIAGSGWIVGGYEFITHEDVFTKKEFKDSLADNRDNKLTDIYIDIDSSKFEAIKSRLKAIVNRDSRIMYESNTDWKKELENQFMAIEITAMSFTGIIALIGILNLINTMITSILTRKREYGMLQAVGLSNKQLRQMLQIEGMYYAGISSLLSVIFGTGLGYFCFKLFKKAGADYAEYEFPLISILAVIVVFILLEILITYLIEGRLKKESIIDRIRYSE</sequence>
<keyword evidence="2" id="KW-1003">Cell membrane</keyword>
<dbReference type="InterPro" id="IPR003838">
    <property type="entry name" value="ABC3_permease_C"/>
</dbReference>
<feature type="transmembrane region" description="Helical" evidence="7">
    <location>
        <begin position="666"/>
        <end position="690"/>
    </location>
</feature>
<reference evidence="10 11" key="1">
    <citation type="submission" date="2018-03" db="EMBL/GenBank/DDBJ databases">
        <title>Genome sequence of Clostridium luticellarii DSM 29923.</title>
        <authorList>
            <person name="Poehlein A."/>
            <person name="Daniel R."/>
        </authorList>
    </citation>
    <scope>NUCLEOTIDE SEQUENCE [LARGE SCALE GENOMIC DNA]</scope>
    <source>
        <strain evidence="10 11">DSM 29923</strain>
    </source>
</reference>
<evidence type="ECO:0000256" key="1">
    <source>
        <dbReference type="ARBA" id="ARBA00004651"/>
    </source>
</evidence>
<evidence type="ECO:0000256" key="6">
    <source>
        <dbReference type="ARBA" id="ARBA00038076"/>
    </source>
</evidence>
<organism evidence="10 11">
    <name type="scientific">Clostridium luticellarii</name>
    <dbReference type="NCBI Taxonomy" id="1691940"/>
    <lineage>
        <taxon>Bacteria</taxon>
        <taxon>Bacillati</taxon>
        <taxon>Bacillota</taxon>
        <taxon>Clostridia</taxon>
        <taxon>Eubacteriales</taxon>
        <taxon>Clostridiaceae</taxon>
        <taxon>Clostridium</taxon>
    </lineage>
</organism>
<comment type="subcellular location">
    <subcellularLocation>
        <location evidence="1">Cell membrane</location>
        <topology evidence="1">Multi-pass membrane protein</topology>
    </subcellularLocation>
</comment>
<evidence type="ECO:0000313" key="10">
    <source>
        <dbReference type="EMBL" id="PRR79672.1"/>
    </source>
</evidence>
<feature type="transmembrane region" description="Helical" evidence="7">
    <location>
        <begin position="755"/>
        <end position="778"/>
    </location>
</feature>
<accession>A0A2T0B731</accession>
<dbReference type="RefSeq" id="WP_106010988.1">
    <property type="nucleotide sequence ID" value="NZ_JALCQO010000058.1"/>
</dbReference>
<evidence type="ECO:0000256" key="5">
    <source>
        <dbReference type="ARBA" id="ARBA00023136"/>
    </source>
</evidence>
<comment type="similarity">
    <text evidence="6">Belongs to the ABC-4 integral membrane protein family.</text>
</comment>
<keyword evidence="11" id="KW-1185">Reference proteome</keyword>
<dbReference type="PANTHER" id="PTHR30572">
    <property type="entry name" value="MEMBRANE COMPONENT OF TRANSPORTER-RELATED"/>
    <property type="match status" value="1"/>
</dbReference>
<feature type="domain" description="MacB-like periplasmic core" evidence="9">
    <location>
        <begin position="21"/>
        <end position="177"/>
    </location>
</feature>
<feature type="transmembrane region" description="Helical" evidence="7">
    <location>
        <begin position="300"/>
        <end position="326"/>
    </location>
</feature>
<evidence type="ECO:0000313" key="11">
    <source>
        <dbReference type="Proteomes" id="UP000237798"/>
    </source>
</evidence>
<dbReference type="GO" id="GO:0005886">
    <property type="term" value="C:plasma membrane"/>
    <property type="evidence" value="ECO:0007669"/>
    <property type="project" value="UniProtKB-SubCell"/>
</dbReference>
<feature type="transmembrane region" description="Helical" evidence="7">
    <location>
        <begin position="409"/>
        <end position="431"/>
    </location>
</feature>
<feature type="transmembrane region" description="Helical" evidence="7">
    <location>
        <begin position="338"/>
        <end position="357"/>
    </location>
</feature>
<evidence type="ECO:0000259" key="9">
    <source>
        <dbReference type="Pfam" id="PF12704"/>
    </source>
</evidence>
<keyword evidence="4 7" id="KW-1133">Transmembrane helix</keyword>
<feature type="domain" description="ABC3 transporter permease C-terminal" evidence="8">
    <location>
        <begin position="251"/>
        <end position="368"/>
    </location>
</feature>
<evidence type="ECO:0000259" key="8">
    <source>
        <dbReference type="Pfam" id="PF02687"/>
    </source>
</evidence>
<comment type="caution">
    <text evidence="10">The sequence shown here is derived from an EMBL/GenBank/DDBJ whole genome shotgun (WGS) entry which is preliminary data.</text>
</comment>
<dbReference type="Pfam" id="PF02687">
    <property type="entry name" value="FtsX"/>
    <property type="match status" value="2"/>
</dbReference>
<keyword evidence="3 7" id="KW-0812">Transmembrane</keyword>
<evidence type="ECO:0000256" key="3">
    <source>
        <dbReference type="ARBA" id="ARBA00022692"/>
    </source>
</evidence>
<dbReference type="Proteomes" id="UP000237798">
    <property type="component" value="Unassembled WGS sequence"/>
</dbReference>
<feature type="domain" description="ABC3 transporter permease C-terminal" evidence="8">
    <location>
        <begin position="668"/>
        <end position="778"/>
    </location>
</feature>
<gene>
    <name evidence="10" type="primary">ytrF_3</name>
    <name evidence="10" type="ORF">CLLU_34530</name>
</gene>
<name>A0A2T0B731_9CLOT</name>
<dbReference type="InterPro" id="IPR025857">
    <property type="entry name" value="MacB_PCD"/>
</dbReference>
<dbReference type="Pfam" id="PF12704">
    <property type="entry name" value="MacB_PCD"/>
    <property type="match status" value="1"/>
</dbReference>
<dbReference type="GO" id="GO:0022857">
    <property type="term" value="F:transmembrane transporter activity"/>
    <property type="evidence" value="ECO:0007669"/>
    <property type="project" value="TreeGrafter"/>
</dbReference>
<feature type="transmembrane region" description="Helical" evidence="7">
    <location>
        <begin position="20"/>
        <end position="43"/>
    </location>
</feature>
<evidence type="ECO:0000256" key="7">
    <source>
        <dbReference type="SAM" id="Phobius"/>
    </source>
</evidence>
<dbReference type="AlphaFoldDB" id="A0A2T0B731"/>
<dbReference type="EMBL" id="PVXP01000097">
    <property type="protein sequence ID" value="PRR79672.1"/>
    <property type="molecule type" value="Genomic_DNA"/>
</dbReference>
<protein>
    <submittedName>
        <fullName evidence="10">ABC transporter permease YtrF</fullName>
    </submittedName>
</protein>
<dbReference type="InterPro" id="IPR050250">
    <property type="entry name" value="Macrolide_Exporter_MacB"/>
</dbReference>
<keyword evidence="5 7" id="KW-0472">Membrane</keyword>
<evidence type="ECO:0000256" key="4">
    <source>
        <dbReference type="ARBA" id="ARBA00022989"/>
    </source>
</evidence>
<feature type="transmembrane region" description="Helical" evidence="7">
    <location>
        <begin position="244"/>
        <end position="268"/>
    </location>
</feature>
<dbReference type="PANTHER" id="PTHR30572:SF4">
    <property type="entry name" value="ABC TRANSPORTER PERMEASE YTRF"/>
    <property type="match status" value="1"/>
</dbReference>
<feature type="transmembrane region" description="Helical" evidence="7">
    <location>
        <begin position="717"/>
        <end position="743"/>
    </location>
</feature>
<proteinExistence type="inferred from homology"/>
<dbReference type="OrthoDB" id="9793166at2"/>